<feature type="region of interest" description="Disordered" evidence="6">
    <location>
        <begin position="476"/>
        <end position="620"/>
    </location>
</feature>
<dbReference type="GO" id="GO:0005875">
    <property type="term" value="C:microtubule associated complex"/>
    <property type="evidence" value="ECO:0007669"/>
    <property type="project" value="TreeGrafter"/>
</dbReference>
<comment type="caution">
    <text evidence="8">The sequence shown here is derived from an EMBL/GenBank/DDBJ whole genome shotgun (WGS) entry which is preliminary data.</text>
</comment>
<feature type="compositionally biased region" description="Low complexity" evidence="6">
    <location>
        <begin position="900"/>
        <end position="915"/>
    </location>
</feature>
<feature type="region of interest" description="Disordered" evidence="6">
    <location>
        <begin position="1014"/>
        <end position="1056"/>
    </location>
</feature>
<evidence type="ECO:0000256" key="3">
    <source>
        <dbReference type="ARBA" id="ARBA00023175"/>
    </source>
</evidence>
<feature type="domain" description="Kinesin motor" evidence="7">
    <location>
        <begin position="96"/>
        <end position="440"/>
    </location>
</feature>
<dbReference type="AlphaFoldDB" id="A0A2J7ZZ61"/>
<dbReference type="GO" id="GO:0008017">
    <property type="term" value="F:microtubule binding"/>
    <property type="evidence" value="ECO:0007669"/>
    <property type="project" value="InterPro"/>
</dbReference>
<dbReference type="InterPro" id="IPR001752">
    <property type="entry name" value="Kinesin_motor_dom"/>
</dbReference>
<feature type="compositionally biased region" description="Low complexity" evidence="6">
    <location>
        <begin position="751"/>
        <end position="762"/>
    </location>
</feature>
<evidence type="ECO:0000256" key="6">
    <source>
        <dbReference type="SAM" id="MobiDB-lite"/>
    </source>
</evidence>
<feature type="region of interest" description="Disordered" evidence="6">
    <location>
        <begin position="685"/>
        <end position="979"/>
    </location>
</feature>
<dbReference type="Proteomes" id="UP000236333">
    <property type="component" value="Unassembled WGS sequence"/>
</dbReference>
<reference evidence="8 9" key="1">
    <citation type="journal article" date="2017" name="Mol. Biol. Evol.">
        <title>The 4-celled Tetrabaena socialis nuclear genome reveals the essential components for genetic control of cell number at the origin of multicellularity in the volvocine lineage.</title>
        <authorList>
            <person name="Featherston J."/>
            <person name="Arakaki Y."/>
            <person name="Hanschen E.R."/>
            <person name="Ferris P.J."/>
            <person name="Michod R.E."/>
            <person name="Olson B.J.S.C."/>
            <person name="Nozaki H."/>
            <person name="Durand P.M."/>
        </authorList>
    </citation>
    <scope>NUCLEOTIDE SEQUENCE [LARGE SCALE GENOMIC DNA]</scope>
    <source>
        <strain evidence="8 9">NIES-571</strain>
    </source>
</reference>
<dbReference type="Pfam" id="PF00225">
    <property type="entry name" value="Kinesin"/>
    <property type="match status" value="1"/>
</dbReference>
<feature type="compositionally biased region" description="Low complexity" evidence="6">
    <location>
        <begin position="829"/>
        <end position="878"/>
    </location>
</feature>
<keyword evidence="2 4" id="KW-0067">ATP-binding</keyword>
<sequence length="1056" mass="109202">MFSPPVGALAAGGGTVSTSRGGSVLTPLDGMRPLPSGLDGTGAMQAPGGNRRESSAQSRPLGSSARIPNSTLTSTTGQATNQYWFCLSTQLSEADNIKVAVRVRPIFPHESEKGGTSVVQVNSNTTVKVVVPGPAGTTMQRDFAFHACLGPDVTQTDVLHLCGVPQLLDAALAGYNVTIFAYGQTGSGKTYTMSGREEVIRADSYTGDSHDGIMTRAIQHLFAAIAKKTDTKYALAASYLEIYNEGIYDLLNLKAKNLPVKWDATLGFFVPGLKQATCTKIDTMMDVIRTGMKHRHVGSHELNIESSRSHAIMTIFVHATPTDPSAADFGTPRIGKISFVDLAGSERLKDSKSEGAMLKETTNINKSLFVLGKVISALAERDSTGTSAHIPYRDSKLTKLLMDSLGGNALALMIACCSPASTAVEETLSTLSYATRAKNIQNRPTVQYDPKEAQIANLRREIELLRQENSYLREQIRVGGGNPGPQFECATPSRSQRPTTDGAGTASASERQNYGAWPSLLDGPGGGAGAGAGTSSGGGGSVAPPRPPSAAAQPFPGARLMSPRVGGSVEPLRASLSSSNGQHLEPLRMSVDASSSPVPGLGGGGSMGRRASMTGPVDDDLMRRLNDTQSLLSRFSEENGRLAKENDRLRAGRQLLSQEHGEVLDEIETLRGKLTVLEGAVRSGAQTPTAVKAALQTAMSGQQADTPPDGYRSGGASSSSANQSPMLRHQNSLGAGGSPLPSGGGSGGQYGQFAFSPAVGAPGTAGGGEHPWTPGGPPGMMLGSGGASPAPDMGGSGGGLAPGSRGGYGGQYQDWQVQGAPYFPPGSAMQQQQQQQMQQQMQMHPQSPMQMQPHMQMQMQQQQQMQMHPQSPMQMHPQSPMPMPPHMQAQAGTPHPPSSGAPGGYAAHHPASPALHPQPPPSGPHAPGGGGGHGPGVANVIAVGGGAGAAGSTRTRTKYGSSSGPGGGGSGAAGHSDDSIVVADPGKLALLLGNGPVEPAVPMRPLPVGVPDLNPAKYANPAKAHHAQRIQEQIQRGGSTPSSPQGAPSTQPAFLN</sequence>
<organism evidence="8 9">
    <name type="scientific">Tetrabaena socialis</name>
    <dbReference type="NCBI Taxonomy" id="47790"/>
    <lineage>
        <taxon>Eukaryota</taxon>
        <taxon>Viridiplantae</taxon>
        <taxon>Chlorophyta</taxon>
        <taxon>core chlorophytes</taxon>
        <taxon>Chlorophyceae</taxon>
        <taxon>CS clade</taxon>
        <taxon>Chlamydomonadales</taxon>
        <taxon>Tetrabaenaceae</taxon>
        <taxon>Tetrabaena</taxon>
    </lineage>
</organism>
<proteinExistence type="inferred from homology"/>
<dbReference type="PANTHER" id="PTHR47969">
    <property type="entry name" value="CHROMOSOME-ASSOCIATED KINESIN KIF4A-RELATED"/>
    <property type="match status" value="1"/>
</dbReference>
<dbReference type="InterPro" id="IPR036961">
    <property type="entry name" value="Kinesin_motor_dom_sf"/>
</dbReference>
<dbReference type="GO" id="GO:0051231">
    <property type="term" value="P:spindle elongation"/>
    <property type="evidence" value="ECO:0007669"/>
    <property type="project" value="TreeGrafter"/>
</dbReference>
<dbReference type="Gene3D" id="3.40.850.10">
    <property type="entry name" value="Kinesin motor domain"/>
    <property type="match status" value="1"/>
</dbReference>
<dbReference type="PANTHER" id="PTHR47969:SF29">
    <property type="entry name" value="KINESIN-LIKE PROTEIN"/>
    <property type="match status" value="1"/>
</dbReference>
<name>A0A2J7ZZ61_9CHLO</name>
<evidence type="ECO:0000256" key="5">
    <source>
        <dbReference type="SAM" id="Coils"/>
    </source>
</evidence>
<feature type="compositionally biased region" description="Polar residues" evidence="6">
    <location>
        <begin position="1030"/>
        <end position="1056"/>
    </location>
</feature>
<dbReference type="OrthoDB" id="3176171at2759"/>
<feature type="binding site" evidence="4">
    <location>
        <begin position="183"/>
        <end position="190"/>
    </location>
    <ligand>
        <name>ATP</name>
        <dbReference type="ChEBI" id="CHEBI:30616"/>
    </ligand>
</feature>
<dbReference type="FunFam" id="3.40.850.10:FF:000080">
    <property type="entry name" value="Kinesin-like protein"/>
    <property type="match status" value="1"/>
</dbReference>
<protein>
    <submittedName>
        <fullName evidence="8">Osmotic avoidance abnormal protein 3</fullName>
    </submittedName>
</protein>
<evidence type="ECO:0000256" key="1">
    <source>
        <dbReference type="ARBA" id="ARBA00022741"/>
    </source>
</evidence>
<evidence type="ECO:0000313" key="8">
    <source>
        <dbReference type="EMBL" id="PNH05538.1"/>
    </source>
</evidence>
<keyword evidence="5" id="KW-0175">Coiled coil</keyword>
<dbReference type="GO" id="GO:0005524">
    <property type="term" value="F:ATP binding"/>
    <property type="evidence" value="ECO:0007669"/>
    <property type="project" value="UniProtKB-UniRule"/>
</dbReference>
<gene>
    <name evidence="8" type="ORF">TSOC_008189</name>
</gene>
<feature type="compositionally biased region" description="Gly residues" evidence="6">
    <location>
        <begin position="926"/>
        <end position="935"/>
    </location>
</feature>
<keyword evidence="3 4" id="KW-0505">Motor protein</keyword>
<keyword evidence="1 4" id="KW-0547">Nucleotide-binding</keyword>
<dbReference type="PROSITE" id="PS50067">
    <property type="entry name" value="KINESIN_MOTOR_2"/>
    <property type="match status" value="1"/>
</dbReference>
<dbReference type="SMART" id="SM00129">
    <property type="entry name" value="KISc"/>
    <property type="match status" value="1"/>
</dbReference>
<feature type="coiled-coil region" evidence="5">
    <location>
        <begin position="448"/>
        <end position="475"/>
    </location>
</feature>
<feature type="compositionally biased region" description="Gly residues" evidence="6">
    <location>
        <begin position="963"/>
        <end position="972"/>
    </location>
</feature>
<dbReference type="InterPro" id="IPR027417">
    <property type="entry name" value="P-loop_NTPase"/>
</dbReference>
<keyword evidence="9" id="KW-1185">Reference proteome</keyword>
<dbReference type="GO" id="GO:0007052">
    <property type="term" value="P:mitotic spindle organization"/>
    <property type="evidence" value="ECO:0007669"/>
    <property type="project" value="TreeGrafter"/>
</dbReference>
<feature type="region of interest" description="Disordered" evidence="6">
    <location>
        <begin position="1"/>
        <end position="74"/>
    </location>
</feature>
<dbReference type="GO" id="GO:0003777">
    <property type="term" value="F:microtubule motor activity"/>
    <property type="evidence" value="ECO:0007669"/>
    <property type="project" value="InterPro"/>
</dbReference>
<accession>A0A2J7ZZ61</accession>
<evidence type="ECO:0000256" key="2">
    <source>
        <dbReference type="ARBA" id="ARBA00022840"/>
    </source>
</evidence>
<dbReference type="EMBL" id="PGGS01000298">
    <property type="protein sequence ID" value="PNH05538.1"/>
    <property type="molecule type" value="Genomic_DNA"/>
</dbReference>
<evidence type="ECO:0000259" key="7">
    <source>
        <dbReference type="PROSITE" id="PS50067"/>
    </source>
</evidence>
<comment type="similarity">
    <text evidence="4">Belongs to the TRAFAC class myosin-kinesin ATPase superfamily. Kinesin family.</text>
</comment>
<dbReference type="InterPro" id="IPR027640">
    <property type="entry name" value="Kinesin-like_fam"/>
</dbReference>
<feature type="compositionally biased region" description="Gly residues" evidence="6">
    <location>
        <begin position="523"/>
        <end position="541"/>
    </location>
</feature>
<dbReference type="InterPro" id="IPR019821">
    <property type="entry name" value="Kinesin_motor_CS"/>
</dbReference>
<feature type="compositionally biased region" description="Gly residues" evidence="6">
    <location>
        <begin position="734"/>
        <end position="750"/>
    </location>
</feature>
<feature type="compositionally biased region" description="Polar residues" evidence="6">
    <location>
        <begin position="55"/>
        <end position="74"/>
    </location>
</feature>
<dbReference type="CDD" id="cd00106">
    <property type="entry name" value="KISc"/>
    <property type="match status" value="1"/>
</dbReference>
<dbReference type="PRINTS" id="PR00380">
    <property type="entry name" value="KINESINHEAVY"/>
</dbReference>
<dbReference type="GO" id="GO:0007018">
    <property type="term" value="P:microtubule-based movement"/>
    <property type="evidence" value="ECO:0007669"/>
    <property type="project" value="InterPro"/>
</dbReference>
<dbReference type="SUPFAM" id="SSF52540">
    <property type="entry name" value="P-loop containing nucleoside triphosphate hydrolases"/>
    <property type="match status" value="1"/>
</dbReference>
<feature type="compositionally biased region" description="Polar residues" evidence="6">
    <location>
        <begin position="722"/>
        <end position="731"/>
    </location>
</feature>
<dbReference type="PROSITE" id="PS00411">
    <property type="entry name" value="KINESIN_MOTOR_1"/>
    <property type="match status" value="1"/>
</dbReference>
<feature type="compositionally biased region" description="Gly residues" evidence="6">
    <location>
        <begin position="794"/>
        <end position="810"/>
    </location>
</feature>
<evidence type="ECO:0000313" key="9">
    <source>
        <dbReference type="Proteomes" id="UP000236333"/>
    </source>
</evidence>
<evidence type="ECO:0000256" key="4">
    <source>
        <dbReference type="PROSITE-ProRule" id="PRU00283"/>
    </source>
</evidence>